<accession>A0ABW0NTR0</accession>
<dbReference type="GO" id="GO:0016787">
    <property type="term" value="F:hydrolase activity"/>
    <property type="evidence" value="ECO:0007669"/>
    <property type="project" value="UniProtKB-KW"/>
</dbReference>
<evidence type="ECO:0000313" key="5">
    <source>
        <dbReference type="Proteomes" id="UP001596039"/>
    </source>
</evidence>
<keyword evidence="5" id="KW-1185">Reference proteome</keyword>
<dbReference type="InterPro" id="IPR006439">
    <property type="entry name" value="HAD-SF_hydro_IA"/>
</dbReference>
<dbReference type="SUPFAM" id="SSF56784">
    <property type="entry name" value="HAD-like"/>
    <property type="match status" value="1"/>
</dbReference>
<keyword evidence="3" id="KW-0460">Magnesium</keyword>
<evidence type="ECO:0000256" key="3">
    <source>
        <dbReference type="ARBA" id="ARBA00022842"/>
    </source>
</evidence>
<evidence type="ECO:0000256" key="2">
    <source>
        <dbReference type="ARBA" id="ARBA00022801"/>
    </source>
</evidence>
<dbReference type="InterPro" id="IPR036412">
    <property type="entry name" value="HAD-like_sf"/>
</dbReference>
<dbReference type="InterPro" id="IPR051400">
    <property type="entry name" value="HAD-like_hydrolase"/>
</dbReference>
<evidence type="ECO:0000313" key="4">
    <source>
        <dbReference type="EMBL" id="MFC5503472.1"/>
    </source>
</evidence>
<proteinExistence type="predicted"/>
<name>A0ABW0NTR0_9MICO</name>
<dbReference type="Pfam" id="PF00702">
    <property type="entry name" value="Hydrolase"/>
    <property type="match status" value="1"/>
</dbReference>
<comment type="cofactor">
    <cofactor evidence="1">
        <name>Mg(2+)</name>
        <dbReference type="ChEBI" id="CHEBI:18420"/>
    </cofactor>
</comment>
<comment type="caution">
    <text evidence="4">The sequence shown here is derived from an EMBL/GenBank/DDBJ whole genome shotgun (WGS) entry which is preliminary data.</text>
</comment>
<dbReference type="PANTHER" id="PTHR46470:SF4">
    <property type="entry name" value="5-AMINO-6-(5-PHOSPHO-D-RIBITYLAMINO)URACIL PHOSPHATASE YIGB"/>
    <property type="match status" value="1"/>
</dbReference>
<dbReference type="EC" id="3.1.3.-" evidence="4"/>
<dbReference type="PRINTS" id="PR00413">
    <property type="entry name" value="HADHALOGNASE"/>
</dbReference>
<dbReference type="EMBL" id="JBHSMG010000005">
    <property type="protein sequence ID" value="MFC5503472.1"/>
    <property type="molecule type" value="Genomic_DNA"/>
</dbReference>
<dbReference type="SFLD" id="SFLDS00003">
    <property type="entry name" value="Haloacid_Dehalogenase"/>
    <property type="match status" value="1"/>
</dbReference>
<dbReference type="PANTHER" id="PTHR46470">
    <property type="entry name" value="N-ACYLNEURAMINATE-9-PHOSPHATASE"/>
    <property type="match status" value="1"/>
</dbReference>
<dbReference type="SFLD" id="SFLDG01129">
    <property type="entry name" value="C1.5:_HAD__Beta-PGM__Phosphata"/>
    <property type="match status" value="1"/>
</dbReference>
<dbReference type="RefSeq" id="WP_386741182.1">
    <property type="nucleotide sequence ID" value="NZ_JBHSMG010000005.1"/>
</dbReference>
<dbReference type="Gene3D" id="1.20.120.1600">
    <property type="match status" value="1"/>
</dbReference>
<evidence type="ECO:0000256" key="1">
    <source>
        <dbReference type="ARBA" id="ARBA00001946"/>
    </source>
</evidence>
<sequence length="250" mass="26742">MAAVTAADRPIRVALFDLDDTLFAHRRAVELGLAAHRDAIGGAIAAADRATESARWHALEEHHYHRYLGGEIDFLQQRRERARDFVAPYGVELPADSDADAWFDTYLAEYENGWTLHDDALPCLDALEAADPPIRIGVITNGDLAFQTAKLTATGLLQRVEHTIASGEVGAAKPDAAIFLRACDVFGVSPASAAYIGDRLHTDALGASGAGLLGIWLDRTGDASADQLAEARAARVPVIRTLAGVPALLR</sequence>
<dbReference type="InterPro" id="IPR023214">
    <property type="entry name" value="HAD_sf"/>
</dbReference>
<reference evidence="5" key="1">
    <citation type="journal article" date="2019" name="Int. J. Syst. Evol. Microbiol.">
        <title>The Global Catalogue of Microorganisms (GCM) 10K type strain sequencing project: providing services to taxonomists for standard genome sequencing and annotation.</title>
        <authorList>
            <consortium name="The Broad Institute Genomics Platform"/>
            <consortium name="The Broad Institute Genome Sequencing Center for Infectious Disease"/>
            <person name="Wu L."/>
            <person name="Ma J."/>
        </authorList>
    </citation>
    <scope>NUCLEOTIDE SEQUENCE [LARGE SCALE GENOMIC DNA]</scope>
    <source>
        <strain evidence="5">CGMCC 4.6997</strain>
    </source>
</reference>
<organism evidence="4 5">
    <name type="scientific">Lysinimonas soli</name>
    <dbReference type="NCBI Taxonomy" id="1074233"/>
    <lineage>
        <taxon>Bacteria</taxon>
        <taxon>Bacillati</taxon>
        <taxon>Actinomycetota</taxon>
        <taxon>Actinomycetes</taxon>
        <taxon>Micrococcales</taxon>
        <taxon>Microbacteriaceae</taxon>
        <taxon>Lysinimonas</taxon>
    </lineage>
</organism>
<gene>
    <name evidence="4" type="ORF">ACFPJ4_14580</name>
</gene>
<dbReference type="Gene3D" id="3.40.50.1000">
    <property type="entry name" value="HAD superfamily/HAD-like"/>
    <property type="match status" value="1"/>
</dbReference>
<dbReference type="Proteomes" id="UP001596039">
    <property type="component" value="Unassembled WGS sequence"/>
</dbReference>
<keyword evidence="2 4" id="KW-0378">Hydrolase</keyword>
<protein>
    <submittedName>
        <fullName evidence="4">HAD family hydrolase</fullName>
        <ecNumber evidence="4">3.1.3.-</ecNumber>
    </submittedName>
</protein>
<dbReference type="NCBIfam" id="TIGR01549">
    <property type="entry name" value="HAD-SF-IA-v1"/>
    <property type="match status" value="1"/>
</dbReference>